<dbReference type="EMBL" id="BAAAGA010000005">
    <property type="protein sequence ID" value="GAA0624551.1"/>
    <property type="molecule type" value="Genomic_DNA"/>
</dbReference>
<proteinExistence type="predicted"/>
<feature type="signal peptide" evidence="2">
    <location>
        <begin position="1"/>
        <end position="24"/>
    </location>
</feature>
<feature type="compositionally biased region" description="Acidic residues" evidence="1">
    <location>
        <begin position="89"/>
        <end position="98"/>
    </location>
</feature>
<sequence length="222" mass="23443">MNLRGVFAAGVAAAAVLAAGGVVASALNDLPQDARPVQDTTAELNRQPTPPAQTSAPQETAPEAAPAPAAPVAVPTPTPPTVVIAEAPAEEDAEEEAPVEEKAATKAEEPGTPGRRQRRRVAIVEAVDKITAQRMRFEVEVGGRPVRFQRTLIFTARACEVSAPDEQVEDAIAYLDVTIQPRGVLQAAEPRQIFRGWMFASSPAVSGLQHPIYDAWVVGCKA</sequence>
<feature type="compositionally biased region" description="Low complexity" evidence="1">
    <location>
        <begin position="52"/>
        <end position="73"/>
    </location>
</feature>
<evidence type="ECO:0000313" key="3">
    <source>
        <dbReference type="EMBL" id="GAA0624551.1"/>
    </source>
</evidence>
<dbReference type="Proteomes" id="UP001501352">
    <property type="component" value="Unassembled WGS sequence"/>
</dbReference>
<feature type="region of interest" description="Disordered" evidence="1">
    <location>
        <begin position="38"/>
        <end position="75"/>
    </location>
</feature>
<keyword evidence="4" id="KW-1185">Reference proteome</keyword>
<keyword evidence="2" id="KW-0732">Signal</keyword>
<dbReference type="Pfam" id="PF09923">
    <property type="entry name" value="DUF2155"/>
    <property type="match status" value="1"/>
</dbReference>
<evidence type="ECO:0000313" key="4">
    <source>
        <dbReference type="Proteomes" id="UP001501352"/>
    </source>
</evidence>
<accession>A0ABN1GZH9</accession>
<evidence type="ECO:0008006" key="5">
    <source>
        <dbReference type="Google" id="ProtNLM"/>
    </source>
</evidence>
<protein>
    <recommendedName>
        <fullName evidence="5">DUF2155 domain-containing protein</fullName>
    </recommendedName>
</protein>
<gene>
    <name evidence="3" type="ORF">GCM10009422_21110</name>
</gene>
<evidence type="ECO:0000256" key="2">
    <source>
        <dbReference type="SAM" id="SignalP"/>
    </source>
</evidence>
<feature type="region of interest" description="Disordered" evidence="1">
    <location>
        <begin position="89"/>
        <end position="118"/>
    </location>
</feature>
<dbReference type="RefSeq" id="WP_343793512.1">
    <property type="nucleotide sequence ID" value="NZ_BAAAGA010000005.1"/>
</dbReference>
<feature type="compositionally biased region" description="Basic and acidic residues" evidence="1">
    <location>
        <begin position="99"/>
        <end position="109"/>
    </location>
</feature>
<reference evidence="3 4" key="1">
    <citation type="journal article" date="2019" name="Int. J. Syst. Evol. Microbiol.">
        <title>The Global Catalogue of Microorganisms (GCM) 10K type strain sequencing project: providing services to taxonomists for standard genome sequencing and annotation.</title>
        <authorList>
            <consortium name="The Broad Institute Genomics Platform"/>
            <consortium name="The Broad Institute Genome Sequencing Center for Infectious Disease"/>
            <person name="Wu L."/>
            <person name="Ma J."/>
        </authorList>
    </citation>
    <scope>NUCLEOTIDE SEQUENCE [LARGE SCALE GENOMIC DNA]</scope>
    <source>
        <strain evidence="3 4">JCM 12928</strain>
    </source>
</reference>
<name>A0ABN1GZH9_9CAUL</name>
<feature type="chain" id="PRO_5046418774" description="DUF2155 domain-containing protein" evidence="2">
    <location>
        <begin position="25"/>
        <end position="222"/>
    </location>
</feature>
<dbReference type="InterPro" id="IPR019225">
    <property type="entry name" value="DUF2155"/>
</dbReference>
<comment type="caution">
    <text evidence="3">The sequence shown here is derived from an EMBL/GenBank/DDBJ whole genome shotgun (WGS) entry which is preliminary data.</text>
</comment>
<evidence type="ECO:0000256" key="1">
    <source>
        <dbReference type="SAM" id="MobiDB-lite"/>
    </source>
</evidence>
<organism evidence="3 4">
    <name type="scientific">Brevundimonas kwangchunensis</name>
    <dbReference type="NCBI Taxonomy" id="322163"/>
    <lineage>
        <taxon>Bacteria</taxon>
        <taxon>Pseudomonadati</taxon>
        <taxon>Pseudomonadota</taxon>
        <taxon>Alphaproteobacteria</taxon>
        <taxon>Caulobacterales</taxon>
        <taxon>Caulobacteraceae</taxon>
        <taxon>Brevundimonas</taxon>
    </lineage>
</organism>